<feature type="domain" description="tRNA-specific 2-thiouridylase MnmA-like central" evidence="11">
    <location>
        <begin position="218"/>
        <end position="271"/>
    </location>
</feature>
<dbReference type="PANTHER" id="PTHR11933:SF5">
    <property type="entry name" value="MITOCHONDRIAL TRNA-SPECIFIC 2-THIOURIDYLASE 1"/>
    <property type="match status" value="1"/>
</dbReference>
<evidence type="ECO:0000256" key="3">
    <source>
        <dbReference type="ARBA" id="ARBA00022694"/>
    </source>
</evidence>
<dbReference type="GO" id="GO:0103016">
    <property type="term" value="F:tRNA-uridine 2-sulfurtransferase activity"/>
    <property type="evidence" value="ECO:0007669"/>
    <property type="project" value="UniProtKB-EC"/>
</dbReference>
<dbReference type="SUPFAM" id="SSF52402">
    <property type="entry name" value="Adenine nucleotide alpha hydrolases-like"/>
    <property type="match status" value="1"/>
</dbReference>
<feature type="active site" description="Nucleophile" evidence="9">
    <location>
        <position position="102"/>
    </location>
</feature>
<evidence type="ECO:0000313" key="13">
    <source>
        <dbReference type="Proteomes" id="UP000287502"/>
    </source>
</evidence>
<dbReference type="AlphaFoldDB" id="A0A410JW72"/>
<dbReference type="RefSeq" id="WP_128465729.1">
    <property type="nucleotide sequence ID" value="NZ_CP035108.1"/>
</dbReference>
<evidence type="ECO:0000256" key="2">
    <source>
        <dbReference type="ARBA" id="ARBA00022679"/>
    </source>
</evidence>
<comment type="similarity">
    <text evidence="9">Belongs to the MnmA/TRMU family.</text>
</comment>
<evidence type="ECO:0000256" key="6">
    <source>
        <dbReference type="ARBA" id="ARBA00022884"/>
    </source>
</evidence>
<name>A0A410JW72_9BACT</name>
<dbReference type="GO" id="GO:0005737">
    <property type="term" value="C:cytoplasm"/>
    <property type="evidence" value="ECO:0007669"/>
    <property type="project" value="UniProtKB-SubCell"/>
</dbReference>
<dbReference type="Pfam" id="PF20259">
    <property type="entry name" value="tRNA_Me_trans_M"/>
    <property type="match status" value="1"/>
</dbReference>
<keyword evidence="5 9" id="KW-0067">ATP-binding</keyword>
<evidence type="ECO:0000256" key="1">
    <source>
        <dbReference type="ARBA" id="ARBA00022555"/>
    </source>
</evidence>
<evidence type="ECO:0000259" key="10">
    <source>
        <dbReference type="Pfam" id="PF20258"/>
    </source>
</evidence>
<comment type="caution">
    <text evidence="9">Lacks conserved residue(s) required for the propagation of feature annotation.</text>
</comment>
<keyword evidence="4 9" id="KW-0547">Nucleotide-binding</keyword>
<protein>
    <recommendedName>
        <fullName evidence="9">tRNA-specific 2-thiouridylase MnmA</fullName>
        <ecNumber evidence="9">2.8.1.13</ecNumber>
    </recommendedName>
</protein>
<dbReference type="NCBIfam" id="TIGR00420">
    <property type="entry name" value="trmU"/>
    <property type="match status" value="1"/>
</dbReference>
<dbReference type="Proteomes" id="UP000287502">
    <property type="component" value="Chromosome"/>
</dbReference>
<gene>
    <name evidence="9 12" type="primary">mnmA</name>
    <name evidence="12" type="ORF">EP073_03205</name>
</gene>
<feature type="site" description="Interaction with tRNA" evidence="9">
    <location>
        <position position="339"/>
    </location>
</feature>
<feature type="region of interest" description="Interaction with tRNA" evidence="9">
    <location>
        <begin position="306"/>
        <end position="307"/>
    </location>
</feature>
<dbReference type="Pfam" id="PF03054">
    <property type="entry name" value="tRNA_Me_trans"/>
    <property type="match status" value="1"/>
</dbReference>
<comment type="function">
    <text evidence="9">Catalyzes the 2-thiolation of uridine at the wobble position (U34) of tRNA, leading to the formation of s(2)U34.</text>
</comment>
<evidence type="ECO:0000256" key="4">
    <source>
        <dbReference type="ARBA" id="ARBA00022741"/>
    </source>
</evidence>
<dbReference type="InterPro" id="IPR004506">
    <property type="entry name" value="MnmA-like"/>
</dbReference>
<dbReference type="InterPro" id="IPR046884">
    <property type="entry name" value="MnmA-like_central"/>
</dbReference>
<keyword evidence="7" id="KW-1015">Disulfide bond</keyword>
<dbReference type="KEGG" id="gtl:EP073_03205"/>
<dbReference type="Gene3D" id="2.30.30.280">
    <property type="entry name" value="Adenine nucleotide alpha hydrolases-like domains"/>
    <property type="match status" value="1"/>
</dbReference>
<evidence type="ECO:0000259" key="11">
    <source>
        <dbReference type="Pfam" id="PF20259"/>
    </source>
</evidence>
<feature type="region of interest" description="Interaction with tRNA" evidence="9">
    <location>
        <begin position="148"/>
        <end position="150"/>
    </location>
</feature>
<dbReference type="PANTHER" id="PTHR11933">
    <property type="entry name" value="TRNA 5-METHYLAMINOMETHYL-2-THIOURIDYLATE -METHYLTRANSFERASE"/>
    <property type="match status" value="1"/>
</dbReference>
<dbReference type="GO" id="GO:0002143">
    <property type="term" value="P:tRNA wobble position uridine thiolation"/>
    <property type="evidence" value="ECO:0007669"/>
    <property type="project" value="TreeGrafter"/>
</dbReference>
<dbReference type="InterPro" id="IPR023382">
    <property type="entry name" value="MnmA-like_central_sf"/>
</dbReference>
<dbReference type="EMBL" id="CP035108">
    <property type="protein sequence ID" value="QAR32442.1"/>
    <property type="molecule type" value="Genomic_DNA"/>
</dbReference>
<feature type="binding site" evidence="9">
    <location>
        <position position="35"/>
    </location>
    <ligand>
        <name>ATP</name>
        <dbReference type="ChEBI" id="CHEBI:30616"/>
    </ligand>
</feature>
<accession>A0A410JW72</accession>
<keyword evidence="13" id="KW-1185">Reference proteome</keyword>
<feature type="binding site" evidence="9">
    <location>
        <position position="126"/>
    </location>
    <ligand>
        <name>ATP</name>
        <dbReference type="ChEBI" id="CHEBI:30616"/>
    </ligand>
</feature>
<evidence type="ECO:0000313" key="12">
    <source>
        <dbReference type="EMBL" id="QAR32442.1"/>
    </source>
</evidence>
<keyword evidence="6 9" id="KW-0694">RNA-binding</keyword>
<dbReference type="Gene3D" id="3.40.50.620">
    <property type="entry name" value="HUPs"/>
    <property type="match status" value="1"/>
</dbReference>
<keyword evidence="2 9" id="KW-0808">Transferase</keyword>
<comment type="catalytic activity">
    <reaction evidence="8 9">
        <text>S-sulfanyl-L-cysteinyl-[protein] + uridine(34) in tRNA + AH2 + ATP = 2-thiouridine(34) in tRNA + L-cysteinyl-[protein] + A + AMP + diphosphate + H(+)</text>
        <dbReference type="Rhea" id="RHEA:47032"/>
        <dbReference type="Rhea" id="RHEA-COMP:10131"/>
        <dbReference type="Rhea" id="RHEA-COMP:11726"/>
        <dbReference type="Rhea" id="RHEA-COMP:11727"/>
        <dbReference type="Rhea" id="RHEA-COMP:11728"/>
        <dbReference type="ChEBI" id="CHEBI:13193"/>
        <dbReference type="ChEBI" id="CHEBI:15378"/>
        <dbReference type="ChEBI" id="CHEBI:17499"/>
        <dbReference type="ChEBI" id="CHEBI:29950"/>
        <dbReference type="ChEBI" id="CHEBI:30616"/>
        <dbReference type="ChEBI" id="CHEBI:33019"/>
        <dbReference type="ChEBI" id="CHEBI:61963"/>
        <dbReference type="ChEBI" id="CHEBI:65315"/>
        <dbReference type="ChEBI" id="CHEBI:87170"/>
        <dbReference type="ChEBI" id="CHEBI:456215"/>
        <dbReference type="EC" id="2.8.1.13"/>
    </reaction>
</comment>
<reference evidence="12 13" key="1">
    <citation type="submission" date="2019-01" db="EMBL/GenBank/DDBJ databases">
        <title>Geovibrio thiophilus DSM 11263, complete genome.</title>
        <authorList>
            <person name="Spring S."/>
            <person name="Bunk B."/>
            <person name="Sproer C."/>
        </authorList>
    </citation>
    <scope>NUCLEOTIDE SEQUENCE [LARGE SCALE GENOMIC DNA]</scope>
    <source>
        <strain evidence="12 13">DSM 11263</strain>
    </source>
</reference>
<keyword evidence="1 9" id="KW-0820">tRNA-binding</keyword>
<feature type="active site" description="Cysteine persulfide intermediate" evidence="9">
    <location>
        <position position="198"/>
    </location>
</feature>
<dbReference type="HAMAP" id="MF_00144">
    <property type="entry name" value="tRNA_thiouridyl_MnmA"/>
    <property type="match status" value="1"/>
</dbReference>
<keyword evidence="9" id="KW-0963">Cytoplasm</keyword>
<dbReference type="CDD" id="cd01998">
    <property type="entry name" value="MnmA_TRMU-like"/>
    <property type="match status" value="1"/>
</dbReference>
<dbReference type="OrthoDB" id="9800696at2"/>
<evidence type="ECO:0000256" key="9">
    <source>
        <dbReference type="HAMAP-Rule" id="MF_00144"/>
    </source>
</evidence>
<evidence type="ECO:0000256" key="7">
    <source>
        <dbReference type="ARBA" id="ARBA00023157"/>
    </source>
</evidence>
<dbReference type="GO" id="GO:0005524">
    <property type="term" value="F:ATP binding"/>
    <property type="evidence" value="ECO:0007669"/>
    <property type="project" value="UniProtKB-KW"/>
</dbReference>
<dbReference type="InterPro" id="IPR046885">
    <property type="entry name" value="MnmA-like_C"/>
</dbReference>
<dbReference type="InterPro" id="IPR014729">
    <property type="entry name" value="Rossmann-like_a/b/a_fold"/>
</dbReference>
<evidence type="ECO:0000256" key="8">
    <source>
        <dbReference type="ARBA" id="ARBA00051542"/>
    </source>
</evidence>
<proteinExistence type="inferred from homology"/>
<organism evidence="12 13">
    <name type="scientific">Geovibrio thiophilus</name>
    <dbReference type="NCBI Taxonomy" id="139438"/>
    <lineage>
        <taxon>Bacteria</taxon>
        <taxon>Pseudomonadati</taxon>
        <taxon>Deferribacterota</taxon>
        <taxon>Deferribacteres</taxon>
        <taxon>Deferribacterales</taxon>
        <taxon>Geovibrionaceae</taxon>
        <taxon>Geovibrio</taxon>
    </lineage>
</organism>
<feature type="domain" description="tRNA-specific 2-thiouridylase MnmA-like C-terminal" evidence="10">
    <location>
        <begin position="282"/>
        <end position="355"/>
    </location>
</feature>
<sequence>MVKKRVVAAMSGGVDSSVAAAMLIEQGYEVIGVTLKLHECSEASDSPSCCGIDGMTKARAAANALGIRHYVYDCVKDFEKAVLERSWKEYDSGRTPNPCLLCNEYVKFGILQDFARSLHAEYVATGHYAQIGFINGMPVLKRGSDTNKDQSYFLAGLTGEQLRRSLFPLGGMDKPQVREYARSLNLPTAESTESQDACLVGGFESFAEMLRCRFGSSAKHGEIVTDRGEVMARHKGFHGFTVGQRRNLGLTTFKRFWVKEIDAANSRVIITDDQKNLLSPSIMADGFSWREGFIPADGFSCLAQIRYRHKPVKANVYAEDGGVYRIDFEIQEKAAAPGQAVVLYENDIVLGRGWIKGKT</sequence>
<dbReference type="EC" id="2.8.1.13" evidence="9"/>
<dbReference type="Pfam" id="PF20258">
    <property type="entry name" value="tRNA_Me_trans_C"/>
    <property type="match status" value="1"/>
</dbReference>
<dbReference type="GO" id="GO:0000049">
    <property type="term" value="F:tRNA binding"/>
    <property type="evidence" value="ECO:0007669"/>
    <property type="project" value="UniProtKB-KW"/>
</dbReference>
<evidence type="ECO:0000256" key="5">
    <source>
        <dbReference type="ARBA" id="ARBA00022840"/>
    </source>
</evidence>
<comment type="subcellular location">
    <subcellularLocation>
        <location evidence="9">Cytoplasm</location>
    </subcellularLocation>
</comment>
<dbReference type="Gene3D" id="2.40.30.10">
    <property type="entry name" value="Translation factors"/>
    <property type="match status" value="1"/>
</dbReference>
<keyword evidence="3 9" id="KW-0819">tRNA processing</keyword>
<dbReference type="NCBIfam" id="NF001138">
    <property type="entry name" value="PRK00143.1"/>
    <property type="match status" value="1"/>
</dbReference>
<feature type="site" description="Interaction with tRNA" evidence="9">
    <location>
        <position position="127"/>
    </location>
</feature>
<feature type="binding site" evidence="9">
    <location>
        <begin position="9"/>
        <end position="16"/>
    </location>
    <ligand>
        <name>ATP</name>
        <dbReference type="ChEBI" id="CHEBI:30616"/>
    </ligand>
</feature>